<feature type="transmembrane region" description="Helical" evidence="6">
    <location>
        <begin position="246"/>
        <end position="266"/>
    </location>
</feature>
<comment type="subcellular location">
    <subcellularLocation>
        <location evidence="1">Cell membrane</location>
        <topology evidence="1">Multi-pass membrane protein</topology>
    </subcellularLocation>
</comment>
<feature type="transmembrane region" description="Helical" evidence="6">
    <location>
        <begin position="286"/>
        <end position="310"/>
    </location>
</feature>
<feature type="transmembrane region" description="Helical" evidence="6">
    <location>
        <begin position="83"/>
        <end position="103"/>
    </location>
</feature>
<protein>
    <recommendedName>
        <fullName evidence="9">Lysylphosphatidylglycerol synthetase</fullName>
    </recommendedName>
</protein>
<dbReference type="InterPro" id="IPR022791">
    <property type="entry name" value="L-PG_synthase/AglD"/>
</dbReference>
<keyword evidence="8" id="KW-1185">Reference proteome</keyword>
<dbReference type="GO" id="GO:0005886">
    <property type="term" value="C:plasma membrane"/>
    <property type="evidence" value="ECO:0007669"/>
    <property type="project" value="UniProtKB-SubCell"/>
</dbReference>
<dbReference type="PANTHER" id="PTHR40277:SF1">
    <property type="entry name" value="BLL5419 PROTEIN"/>
    <property type="match status" value="1"/>
</dbReference>
<organism evidence="7 8">
    <name type="scientific">Dethiosulfatarculus sandiegensis</name>
    <dbReference type="NCBI Taxonomy" id="1429043"/>
    <lineage>
        <taxon>Bacteria</taxon>
        <taxon>Pseudomonadati</taxon>
        <taxon>Thermodesulfobacteriota</taxon>
        <taxon>Desulfarculia</taxon>
        <taxon>Desulfarculales</taxon>
        <taxon>Desulfarculaceae</taxon>
        <taxon>Dethiosulfatarculus</taxon>
    </lineage>
</organism>
<feature type="transmembrane region" description="Helical" evidence="6">
    <location>
        <begin position="217"/>
        <end position="239"/>
    </location>
</feature>
<dbReference type="OrthoDB" id="9788795at2"/>
<dbReference type="EMBL" id="AZAC01000017">
    <property type="protein sequence ID" value="KIX13272.1"/>
    <property type="molecule type" value="Genomic_DNA"/>
</dbReference>
<dbReference type="PATRIC" id="fig|1429043.3.peg.3152"/>
<dbReference type="AlphaFoldDB" id="A0A0D2GE44"/>
<gene>
    <name evidence="7" type="ORF">X474_14890</name>
</gene>
<comment type="caution">
    <text evidence="7">The sequence shown here is derived from an EMBL/GenBank/DDBJ whole genome shotgun (WGS) entry which is preliminary data.</text>
</comment>
<evidence type="ECO:0000256" key="6">
    <source>
        <dbReference type="SAM" id="Phobius"/>
    </source>
</evidence>
<dbReference type="PANTHER" id="PTHR40277">
    <property type="entry name" value="BLL5419 PROTEIN"/>
    <property type="match status" value="1"/>
</dbReference>
<reference evidence="7 8" key="1">
    <citation type="submission" date="2013-11" db="EMBL/GenBank/DDBJ databases">
        <title>Metagenomic analysis of a methanogenic consortium involved in long chain n-alkane degradation.</title>
        <authorList>
            <person name="Davidova I.A."/>
            <person name="Callaghan A.V."/>
            <person name="Wawrik B."/>
            <person name="Pruitt S."/>
            <person name="Marks C."/>
            <person name="Duncan K.E."/>
            <person name="Suflita J.M."/>
        </authorList>
    </citation>
    <scope>NUCLEOTIDE SEQUENCE [LARGE SCALE GENOMIC DNA]</scope>
    <source>
        <strain evidence="7 8">SPR</strain>
    </source>
</reference>
<evidence type="ECO:0000256" key="4">
    <source>
        <dbReference type="ARBA" id="ARBA00022989"/>
    </source>
</evidence>
<feature type="transmembrane region" description="Helical" evidence="6">
    <location>
        <begin position="7"/>
        <end position="27"/>
    </location>
</feature>
<name>A0A0D2GE44_9BACT</name>
<proteinExistence type="predicted"/>
<accession>A0A0D2GE44</accession>
<dbReference type="STRING" id="1429043.X474_14890"/>
<keyword evidence="5 6" id="KW-0472">Membrane</keyword>
<evidence type="ECO:0000313" key="7">
    <source>
        <dbReference type="EMBL" id="KIX13272.1"/>
    </source>
</evidence>
<evidence type="ECO:0000256" key="1">
    <source>
        <dbReference type="ARBA" id="ARBA00004651"/>
    </source>
</evidence>
<dbReference type="InParanoid" id="A0A0D2GE44"/>
<dbReference type="RefSeq" id="WP_044349596.1">
    <property type="nucleotide sequence ID" value="NZ_AZAC01000017.1"/>
</dbReference>
<evidence type="ECO:0000313" key="8">
    <source>
        <dbReference type="Proteomes" id="UP000032233"/>
    </source>
</evidence>
<feature type="transmembrane region" description="Helical" evidence="6">
    <location>
        <begin position="43"/>
        <end position="62"/>
    </location>
</feature>
<evidence type="ECO:0000256" key="5">
    <source>
        <dbReference type="ARBA" id="ARBA00023136"/>
    </source>
</evidence>
<dbReference type="Pfam" id="PF03706">
    <property type="entry name" value="LPG_synthase_TM"/>
    <property type="match status" value="1"/>
</dbReference>
<keyword evidence="3 6" id="KW-0812">Transmembrane</keyword>
<keyword evidence="4 6" id="KW-1133">Transmembrane helix</keyword>
<dbReference type="Proteomes" id="UP000032233">
    <property type="component" value="Unassembled WGS sequence"/>
</dbReference>
<keyword evidence="2" id="KW-1003">Cell membrane</keyword>
<evidence type="ECO:0000256" key="3">
    <source>
        <dbReference type="ARBA" id="ARBA00022692"/>
    </source>
</evidence>
<sequence length="327" mass="36373">MKQAAKMHLFFGAKVVISLGLVGVLFYRLDWEVINRLSLSFDFWYFLPLAAAFTLMQIPGAWRWQEVLKCHGLKQSLWQGARLYLVGYFFNNFLPTAIGGDMVRGYESGRRLGSLAKVYTSILMERLLGLLACLTLALFFLPWVNPPRPLCLMVLGLNLLAWLGMALVLWSKTHALVDTLLKRLPSKISQKLTRITGSLAEYRGHIPRLGLGFLAALAYQAGLIWVAWLGGFLAGFTWISLADYLVFVPLIWVVSLLPITFNALGVREISFAYFFSLLGGEPEQGVLVSLVLFVTILLTSLSGGVLWWTGGEKLSGLRQRAEAGPGN</sequence>
<evidence type="ECO:0000256" key="2">
    <source>
        <dbReference type="ARBA" id="ARBA00022475"/>
    </source>
</evidence>
<feature type="transmembrane region" description="Helical" evidence="6">
    <location>
        <begin position="150"/>
        <end position="170"/>
    </location>
</feature>
<evidence type="ECO:0008006" key="9">
    <source>
        <dbReference type="Google" id="ProtNLM"/>
    </source>
</evidence>
<feature type="transmembrane region" description="Helical" evidence="6">
    <location>
        <begin position="123"/>
        <end position="143"/>
    </location>
</feature>